<name>A0A0M2UYD2_9BACT</name>
<dbReference type="SUPFAM" id="SSF56672">
    <property type="entry name" value="DNA/RNA polymerases"/>
    <property type="match status" value="1"/>
</dbReference>
<sequence>MDAFFAAVEQKRNPDLTGKALVIGGSGDPTQRGVVSTASYEARKFGIHSAMPLRTAYKLCPHAIFLPVDYREYARISEKIKHILKRFCPLMQDVGIDEAFLDVSQIDKPPEEIAKEIKMTIRQETGLTCSIGIAPNKLLAKIASDLQKPDGLTMITEEDRENRIWPLPVRKLWGVGPKTEAALKEMGIETVGALASLSREKLIEKFGNSYGKYLYEASRGIDDSPLITHWEPKSTSREVTFQRDSNKWQEIARTLAELTREIATDMKRSGYKGRTVTVKIRFSDFETHTRAKTLGKPVNSADEIRTAAFDCLRRFELKKKVRLVGVRVGGLEKVHGAICHSKQIEEADA</sequence>
<dbReference type="GO" id="GO:0003887">
    <property type="term" value="F:DNA-directed DNA polymerase activity"/>
    <property type="evidence" value="ECO:0007669"/>
    <property type="project" value="UniProtKB-UniRule"/>
</dbReference>
<dbReference type="InterPro" id="IPR050116">
    <property type="entry name" value="DNA_polymerase-Y"/>
</dbReference>
<feature type="active site" evidence="16">
    <location>
        <position position="98"/>
    </location>
</feature>
<dbReference type="Gene3D" id="3.30.70.270">
    <property type="match status" value="1"/>
</dbReference>
<dbReference type="Gene3D" id="1.10.150.20">
    <property type="entry name" value="5' to 3' exonuclease, C-terminal subdomain"/>
    <property type="match status" value="1"/>
</dbReference>
<feature type="domain" description="UmuC" evidence="17">
    <location>
        <begin position="1"/>
        <end position="176"/>
    </location>
</feature>
<protein>
    <recommendedName>
        <fullName evidence="16">DNA polymerase IV</fullName>
        <shortName evidence="16">Pol IV</shortName>
        <ecNumber evidence="16">2.7.7.7</ecNumber>
    </recommendedName>
</protein>
<evidence type="ECO:0000256" key="3">
    <source>
        <dbReference type="ARBA" id="ARBA00011245"/>
    </source>
</evidence>
<comment type="subunit">
    <text evidence="3 16">Monomer.</text>
</comment>
<dbReference type="EC" id="2.7.7.7" evidence="16"/>
<keyword evidence="10 16" id="KW-0227">DNA damage</keyword>
<comment type="caution">
    <text evidence="16">Lacks conserved residue(s) required for the propagation of feature annotation.</text>
</comment>
<dbReference type="Gene3D" id="3.40.1170.60">
    <property type="match status" value="1"/>
</dbReference>
<evidence type="ECO:0000259" key="17">
    <source>
        <dbReference type="PROSITE" id="PS50173"/>
    </source>
</evidence>
<dbReference type="PROSITE" id="PS50173">
    <property type="entry name" value="UMUC"/>
    <property type="match status" value="1"/>
</dbReference>
<dbReference type="PATRIC" id="fig|380242.3.peg.2239"/>
<feature type="binding site" evidence="16">
    <location>
        <position position="97"/>
    </location>
    <ligand>
        <name>Mg(2+)</name>
        <dbReference type="ChEBI" id="CHEBI:18420"/>
    </ligand>
</feature>
<comment type="cofactor">
    <cofactor evidence="16">
        <name>Mg(2+)</name>
        <dbReference type="ChEBI" id="CHEBI:18420"/>
    </cofactor>
    <text evidence="16">Binds 2 magnesium ions per subunit.</text>
</comment>
<evidence type="ECO:0000256" key="2">
    <source>
        <dbReference type="ARBA" id="ARBA00010945"/>
    </source>
</evidence>
<evidence type="ECO:0000256" key="5">
    <source>
        <dbReference type="ARBA" id="ARBA00022490"/>
    </source>
</evidence>
<dbReference type="FunFam" id="3.30.1490.100:FF:000004">
    <property type="entry name" value="DNA polymerase IV"/>
    <property type="match status" value="1"/>
</dbReference>
<keyword evidence="14 16" id="KW-0234">DNA repair</keyword>
<dbReference type="InterPro" id="IPR017961">
    <property type="entry name" value="DNA_pol_Y-fam_little_finger"/>
</dbReference>
<dbReference type="PANTHER" id="PTHR11076">
    <property type="entry name" value="DNA REPAIR POLYMERASE UMUC / TRANSFERASE FAMILY MEMBER"/>
    <property type="match status" value="1"/>
</dbReference>
<dbReference type="GO" id="GO:0005829">
    <property type="term" value="C:cytosol"/>
    <property type="evidence" value="ECO:0007669"/>
    <property type="project" value="TreeGrafter"/>
</dbReference>
<evidence type="ECO:0000313" key="18">
    <source>
        <dbReference type="EMBL" id="KKO19489.1"/>
    </source>
</evidence>
<evidence type="ECO:0000313" key="19">
    <source>
        <dbReference type="Proteomes" id="UP000034954"/>
    </source>
</evidence>
<comment type="subcellular location">
    <subcellularLocation>
        <location evidence="1 16">Cytoplasm</location>
    </subcellularLocation>
</comment>
<gene>
    <name evidence="16" type="primary">dinB</name>
    <name evidence="18" type="ORF">BROFUL_01801</name>
</gene>
<dbReference type="Pfam" id="PF21999">
    <property type="entry name" value="IMS_HHH_1"/>
    <property type="match status" value="1"/>
</dbReference>
<dbReference type="HAMAP" id="MF_01113">
    <property type="entry name" value="DNApol_IV"/>
    <property type="match status" value="1"/>
</dbReference>
<keyword evidence="13 16" id="KW-0238">DNA-binding</keyword>
<dbReference type="InterPro" id="IPR043128">
    <property type="entry name" value="Rev_trsase/Diguanyl_cyclase"/>
</dbReference>
<comment type="catalytic activity">
    <reaction evidence="15 16">
        <text>DNA(n) + a 2'-deoxyribonucleoside 5'-triphosphate = DNA(n+1) + diphosphate</text>
        <dbReference type="Rhea" id="RHEA:22508"/>
        <dbReference type="Rhea" id="RHEA-COMP:17339"/>
        <dbReference type="Rhea" id="RHEA-COMP:17340"/>
        <dbReference type="ChEBI" id="CHEBI:33019"/>
        <dbReference type="ChEBI" id="CHEBI:61560"/>
        <dbReference type="ChEBI" id="CHEBI:173112"/>
        <dbReference type="EC" id="2.7.7.7"/>
    </reaction>
</comment>
<evidence type="ECO:0000256" key="13">
    <source>
        <dbReference type="ARBA" id="ARBA00023125"/>
    </source>
</evidence>
<keyword evidence="12 16" id="KW-0239">DNA-directed DNA polymerase</keyword>
<dbReference type="InterPro" id="IPR043502">
    <property type="entry name" value="DNA/RNA_pol_sf"/>
</dbReference>
<dbReference type="NCBIfam" id="NF002677">
    <property type="entry name" value="PRK02406.1"/>
    <property type="match status" value="1"/>
</dbReference>
<keyword evidence="8 16" id="KW-0235">DNA replication</keyword>
<keyword evidence="7 16" id="KW-0548">Nucleotidyltransferase</keyword>
<keyword evidence="5 16" id="KW-0963">Cytoplasm</keyword>
<keyword evidence="11 16" id="KW-0460">Magnesium</keyword>
<keyword evidence="9 16" id="KW-0479">Metal-binding</keyword>
<dbReference type="GO" id="GO:0042276">
    <property type="term" value="P:error-prone translesion synthesis"/>
    <property type="evidence" value="ECO:0007669"/>
    <property type="project" value="TreeGrafter"/>
</dbReference>
<dbReference type="AlphaFoldDB" id="A0A0M2UYD2"/>
<dbReference type="FunFam" id="3.40.1170.60:FF:000001">
    <property type="entry name" value="DNA polymerase IV"/>
    <property type="match status" value="1"/>
</dbReference>
<dbReference type="Proteomes" id="UP000034954">
    <property type="component" value="Unassembled WGS sequence"/>
</dbReference>
<dbReference type="GO" id="GO:0009432">
    <property type="term" value="P:SOS response"/>
    <property type="evidence" value="ECO:0007669"/>
    <property type="project" value="TreeGrafter"/>
</dbReference>
<reference evidence="18 19" key="1">
    <citation type="journal article" date="2013" name="BMC Microbiol.">
        <title>Identification of the type II cytochrome c maturation pathway in anammox bacteria by comparative genomics.</title>
        <authorList>
            <person name="Ferousi C."/>
            <person name="Speth D.R."/>
            <person name="Reimann J."/>
            <person name="Op den Camp H.J."/>
            <person name="Allen J.W."/>
            <person name="Keltjens J.T."/>
            <person name="Jetten M.S."/>
        </authorList>
    </citation>
    <scope>NUCLEOTIDE SEQUENCE [LARGE SCALE GENOMIC DNA]</scope>
    <source>
        <strain evidence="18">RU1</strain>
    </source>
</reference>
<comment type="function">
    <text evidence="16">Poorly processive, error-prone DNA polymerase involved in untargeted mutagenesis. Copies undamaged DNA at stalled replication forks, which arise in vivo from mismatched or misaligned primer ends. These misaligned primers can be extended by PolIV. Exhibits no 3'-5' exonuclease (proofreading) activity. May be involved in translesional synthesis, in conjunction with the beta clamp from PolIII.</text>
</comment>
<evidence type="ECO:0000256" key="8">
    <source>
        <dbReference type="ARBA" id="ARBA00022705"/>
    </source>
</evidence>
<accession>A0A0M2UYD2</accession>
<keyword evidence="4 16" id="KW-0515">Mutator protein</keyword>
<dbReference type="InterPro" id="IPR053848">
    <property type="entry name" value="IMS_HHH_1"/>
</dbReference>
<dbReference type="CDD" id="cd03586">
    <property type="entry name" value="PolY_Pol_IV_kappa"/>
    <property type="match status" value="1"/>
</dbReference>
<evidence type="ECO:0000256" key="7">
    <source>
        <dbReference type="ARBA" id="ARBA00022695"/>
    </source>
</evidence>
<dbReference type="InterPro" id="IPR001126">
    <property type="entry name" value="UmuC"/>
</dbReference>
<evidence type="ECO:0000256" key="15">
    <source>
        <dbReference type="ARBA" id="ARBA00049244"/>
    </source>
</evidence>
<dbReference type="Gene3D" id="3.30.1490.100">
    <property type="entry name" value="DNA polymerase, Y-family, little finger domain"/>
    <property type="match status" value="1"/>
</dbReference>
<dbReference type="Pfam" id="PF00817">
    <property type="entry name" value="IMS"/>
    <property type="match status" value="1"/>
</dbReference>
<dbReference type="GO" id="GO:0003684">
    <property type="term" value="F:damaged DNA binding"/>
    <property type="evidence" value="ECO:0007669"/>
    <property type="project" value="InterPro"/>
</dbReference>
<comment type="similarity">
    <text evidence="2 16">Belongs to the DNA polymerase type-Y family.</text>
</comment>
<dbReference type="InterPro" id="IPR022880">
    <property type="entry name" value="DNApol_IV"/>
</dbReference>
<feature type="site" description="Substrate discrimination" evidence="16">
    <location>
        <position position="5"/>
    </location>
</feature>
<dbReference type="InterPro" id="IPR036775">
    <property type="entry name" value="DNA_pol_Y-fam_lit_finger_sf"/>
</dbReference>
<dbReference type="NCBIfam" id="NF002883">
    <property type="entry name" value="PRK03352.1"/>
    <property type="match status" value="1"/>
</dbReference>
<comment type="caution">
    <text evidence="18">The sequence shown here is derived from an EMBL/GenBank/DDBJ whole genome shotgun (WGS) entry which is preliminary data.</text>
</comment>
<evidence type="ECO:0000256" key="16">
    <source>
        <dbReference type="HAMAP-Rule" id="MF_01113"/>
    </source>
</evidence>
<proteinExistence type="inferred from homology"/>
<dbReference type="PANTHER" id="PTHR11076:SF33">
    <property type="entry name" value="DNA POLYMERASE KAPPA"/>
    <property type="match status" value="1"/>
</dbReference>
<evidence type="ECO:0000256" key="10">
    <source>
        <dbReference type="ARBA" id="ARBA00022763"/>
    </source>
</evidence>
<evidence type="ECO:0000256" key="9">
    <source>
        <dbReference type="ARBA" id="ARBA00022723"/>
    </source>
</evidence>
<dbReference type="GO" id="GO:0000287">
    <property type="term" value="F:magnesium ion binding"/>
    <property type="evidence" value="ECO:0007669"/>
    <property type="project" value="UniProtKB-UniRule"/>
</dbReference>
<dbReference type="GO" id="GO:0006281">
    <property type="term" value="P:DNA repair"/>
    <property type="evidence" value="ECO:0007669"/>
    <property type="project" value="UniProtKB-UniRule"/>
</dbReference>
<evidence type="ECO:0000256" key="12">
    <source>
        <dbReference type="ARBA" id="ARBA00022932"/>
    </source>
</evidence>
<keyword evidence="6 16" id="KW-0808">Transferase</keyword>
<evidence type="ECO:0000256" key="11">
    <source>
        <dbReference type="ARBA" id="ARBA00022842"/>
    </source>
</evidence>
<evidence type="ECO:0000256" key="1">
    <source>
        <dbReference type="ARBA" id="ARBA00004496"/>
    </source>
</evidence>
<organism evidence="18 19">
    <name type="scientific">Candidatus Brocadia fulgida</name>
    <dbReference type="NCBI Taxonomy" id="380242"/>
    <lineage>
        <taxon>Bacteria</taxon>
        <taxon>Pseudomonadati</taxon>
        <taxon>Planctomycetota</taxon>
        <taxon>Candidatus Brocadiia</taxon>
        <taxon>Candidatus Brocadiales</taxon>
        <taxon>Candidatus Brocadiaceae</taxon>
        <taxon>Candidatus Brocadia</taxon>
    </lineage>
</organism>
<dbReference type="EMBL" id="LAQJ01000188">
    <property type="protein sequence ID" value="KKO19489.1"/>
    <property type="molecule type" value="Genomic_DNA"/>
</dbReference>
<evidence type="ECO:0000256" key="14">
    <source>
        <dbReference type="ARBA" id="ARBA00023204"/>
    </source>
</evidence>
<dbReference type="GO" id="GO:0006261">
    <property type="term" value="P:DNA-templated DNA replication"/>
    <property type="evidence" value="ECO:0007669"/>
    <property type="project" value="UniProtKB-UniRule"/>
</dbReference>
<evidence type="ECO:0000256" key="4">
    <source>
        <dbReference type="ARBA" id="ARBA00022457"/>
    </source>
</evidence>
<dbReference type="Pfam" id="PF11799">
    <property type="entry name" value="IMS_C"/>
    <property type="match status" value="1"/>
</dbReference>
<keyword evidence="19" id="KW-1185">Reference proteome</keyword>
<dbReference type="SUPFAM" id="SSF100879">
    <property type="entry name" value="Lesion bypass DNA polymerase (Y-family), little finger domain"/>
    <property type="match status" value="1"/>
</dbReference>
<evidence type="ECO:0000256" key="6">
    <source>
        <dbReference type="ARBA" id="ARBA00022679"/>
    </source>
</evidence>